<keyword evidence="3" id="KW-1185">Reference proteome</keyword>
<dbReference type="GO" id="GO:0042048">
    <property type="term" value="P:olfactory behavior"/>
    <property type="evidence" value="ECO:0007669"/>
    <property type="project" value="TreeGrafter"/>
</dbReference>
<organism evidence="2 3">
    <name type="scientific">Mesorhabditis spiculigera</name>
    <dbReference type="NCBI Taxonomy" id="96644"/>
    <lineage>
        <taxon>Eukaryota</taxon>
        <taxon>Metazoa</taxon>
        <taxon>Ecdysozoa</taxon>
        <taxon>Nematoda</taxon>
        <taxon>Chromadorea</taxon>
        <taxon>Rhabditida</taxon>
        <taxon>Rhabditina</taxon>
        <taxon>Rhabditomorpha</taxon>
        <taxon>Rhabditoidea</taxon>
        <taxon>Rhabditidae</taxon>
        <taxon>Mesorhabditinae</taxon>
        <taxon>Mesorhabditis</taxon>
    </lineage>
</organism>
<feature type="transmembrane region" description="Helical" evidence="1">
    <location>
        <begin position="77"/>
        <end position="98"/>
    </location>
</feature>
<reference evidence="2" key="1">
    <citation type="submission" date="2023-06" db="EMBL/GenBank/DDBJ databases">
        <authorList>
            <person name="Delattre M."/>
        </authorList>
    </citation>
    <scope>NUCLEOTIDE SEQUENCE</scope>
    <source>
        <strain evidence="2">AF72</strain>
    </source>
</reference>
<evidence type="ECO:0000256" key="1">
    <source>
        <dbReference type="SAM" id="Phobius"/>
    </source>
</evidence>
<keyword evidence="1" id="KW-1133">Transmembrane helix</keyword>
<name>A0AA36G7I4_9BILA</name>
<dbReference type="GO" id="GO:0038022">
    <property type="term" value="F:G protein-coupled olfactory receptor activity"/>
    <property type="evidence" value="ECO:0007669"/>
    <property type="project" value="TreeGrafter"/>
</dbReference>
<dbReference type="InterPro" id="IPR019428">
    <property type="entry name" value="7TM_GPCR_serpentine_rcpt_Str"/>
</dbReference>
<feature type="non-terminal residue" evidence="2">
    <location>
        <position position="1"/>
    </location>
</feature>
<dbReference type="Pfam" id="PF10326">
    <property type="entry name" value="7TM_GPCR_Str"/>
    <property type="match status" value="1"/>
</dbReference>
<keyword evidence="1" id="KW-0472">Membrane</keyword>
<evidence type="ECO:0008006" key="4">
    <source>
        <dbReference type="Google" id="ProtNLM"/>
    </source>
</evidence>
<proteinExistence type="predicted"/>
<dbReference type="Proteomes" id="UP001177023">
    <property type="component" value="Unassembled WGS sequence"/>
</dbReference>
<dbReference type="GO" id="GO:0005886">
    <property type="term" value="C:plasma membrane"/>
    <property type="evidence" value="ECO:0007669"/>
    <property type="project" value="TreeGrafter"/>
</dbReference>
<feature type="transmembrane region" description="Helical" evidence="1">
    <location>
        <begin position="45"/>
        <end position="71"/>
    </location>
</feature>
<sequence length="151" mass="16787">MGICMSFISGSFAIITYCGLKIWSTLKAAPMSKKTRKLQLSLFKALLVQTLIPTIFEYAPSGVVLLCPIAALPIDTTFVTVSFGIYSFVEPIAMIYFVRDYRNAILRYVPHWVQMQVTPATIYESTSAHRTDSMSGAKTLAKVDPNEASKY</sequence>
<dbReference type="SUPFAM" id="SSF81321">
    <property type="entry name" value="Family A G protein-coupled receptor-like"/>
    <property type="match status" value="1"/>
</dbReference>
<dbReference type="PANTHER" id="PTHR22943:SF248">
    <property type="entry name" value="SEVEN TM RECEPTOR"/>
    <property type="match status" value="1"/>
</dbReference>
<feature type="transmembrane region" description="Helical" evidence="1">
    <location>
        <begin position="6"/>
        <end position="24"/>
    </location>
</feature>
<dbReference type="PANTHER" id="PTHR22943">
    <property type="entry name" value="7-TRANSMEMBRANE DOMAIN RECEPTOR C.ELEGANS"/>
    <property type="match status" value="1"/>
</dbReference>
<accession>A0AA36G7I4</accession>
<comment type="caution">
    <text evidence="2">The sequence shown here is derived from an EMBL/GenBank/DDBJ whole genome shotgun (WGS) entry which is preliminary data.</text>
</comment>
<gene>
    <name evidence="2" type="ORF">MSPICULIGERA_LOCUS20310</name>
</gene>
<dbReference type="EMBL" id="CATQJA010002664">
    <property type="protein sequence ID" value="CAJ0582169.1"/>
    <property type="molecule type" value="Genomic_DNA"/>
</dbReference>
<protein>
    <recommendedName>
        <fullName evidence="4">G protein-coupled receptor</fullName>
    </recommendedName>
</protein>
<keyword evidence="1" id="KW-0812">Transmembrane</keyword>
<evidence type="ECO:0000313" key="3">
    <source>
        <dbReference type="Proteomes" id="UP001177023"/>
    </source>
</evidence>
<dbReference type="AlphaFoldDB" id="A0AA36G7I4"/>
<evidence type="ECO:0000313" key="2">
    <source>
        <dbReference type="EMBL" id="CAJ0582169.1"/>
    </source>
</evidence>